<dbReference type="EMBL" id="BKCJ010009382">
    <property type="protein sequence ID" value="GEU86694.1"/>
    <property type="molecule type" value="Genomic_DNA"/>
</dbReference>
<dbReference type="AlphaFoldDB" id="A0A6L2NQ91"/>
<comment type="caution">
    <text evidence="2">The sequence shown here is derived from an EMBL/GenBank/DDBJ whole genome shotgun (WGS) entry which is preliminary data.</text>
</comment>
<gene>
    <name evidence="2" type="ORF">Tci_058672</name>
</gene>
<evidence type="ECO:0000256" key="1">
    <source>
        <dbReference type="SAM" id="Coils"/>
    </source>
</evidence>
<name>A0A6L2NQ91_TANCI</name>
<proteinExistence type="predicted"/>
<evidence type="ECO:0000313" key="2">
    <source>
        <dbReference type="EMBL" id="GEU86694.1"/>
    </source>
</evidence>
<reference evidence="2" key="1">
    <citation type="journal article" date="2019" name="Sci. Rep.">
        <title>Draft genome of Tanacetum cinerariifolium, the natural source of mosquito coil.</title>
        <authorList>
            <person name="Yamashiro T."/>
            <person name="Shiraishi A."/>
            <person name="Satake H."/>
            <person name="Nakayama K."/>
        </authorList>
    </citation>
    <scope>NUCLEOTIDE SEQUENCE</scope>
</reference>
<sequence>MTTLKFANTHNMVAFLSKPTESDAKTINREVQLHAQVDGKEIVITKLSVKRDLQLAYEECIDCLPNSIIFEQLALMGKPKRKNTQVPQPSGPTESVADEAVHKELGDSLVRAVTTASSLEAECQETIEDTIAQTRVLDLEKTKTTQRNEIDSLKRRVKKLEKRNTGRRIDAIDSGEDITLVNDADFEMFDVDDLGGYKLKDLKLKEFHRIQGMFEKAFKRVNTFEDFRTELVEGKEKRAGTELEQEITRKQKVEDDKEKAELKQLMETILDEVEVAIDVIPLAVKSIRIVY</sequence>
<keyword evidence="1" id="KW-0175">Coiled coil</keyword>
<accession>A0A6L2NQ91</accession>
<protein>
    <submittedName>
        <fullName evidence="2">Uncharacterized protein</fullName>
    </submittedName>
</protein>
<feature type="coiled-coil region" evidence="1">
    <location>
        <begin position="136"/>
        <end position="163"/>
    </location>
</feature>
<organism evidence="2">
    <name type="scientific">Tanacetum cinerariifolium</name>
    <name type="common">Dalmatian daisy</name>
    <name type="synonym">Chrysanthemum cinerariifolium</name>
    <dbReference type="NCBI Taxonomy" id="118510"/>
    <lineage>
        <taxon>Eukaryota</taxon>
        <taxon>Viridiplantae</taxon>
        <taxon>Streptophyta</taxon>
        <taxon>Embryophyta</taxon>
        <taxon>Tracheophyta</taxon>
        <taxon>Spermatophyta</taxon>
        <taxon>Magnoliopsida</taxon>
        <taxon>eudicotyledons</taxon>
        <taxon>Gunneridae</taxon>
        <taxon>Pentapetalae</taxon>
        <taxon>asterids</taxon>
        <taxon>campanulids</taxon>
        <taxon>Asterales</taxon>
        <taxon>Asteraceae</taxon>
        <taxon>Asteroideae</taxon>
        <taxon>Anthemideae</taxon>
        <taxon>Anthemidinae</taxon>
        <taxon>Tanacetum</taxon>
    </lineage>
</organism>